<organism evidence="1 2">
    <name type="scientific">Globicatella sulfidifaciens</name>
    <dbReference type="NCBI Taxonomy" id="136093"/>
    <lineage>
        <taxon>Bacteria</taxon>
        <taxon>Bacillati</taxon>
        <taxon>Bacillota</taxon>
        <taxon>Bacilli</taxon>
        <taxon>Lactobacillales</taxon>
        <taxon>Aerococcaceae</taxon>
        <taxon>Globicatella</taxon>
    </lineage>
</organism>
<protein>
    <submittedName>
        <fullName evidence="1">Uncharacterized protein</fullName>
    </submittedName>
</protein>
<proteinExistence type="predicted"/>
<accession>A0A7X8C5N6</accession>
<sequence>MKEFRDCKGRIACKGDPKTGFLEVLYKRCRTSTILNVGGTFKIEREGVVTKITRKCSNEFSVNSYVA</sequence>
<dbReference type="Proteomes" id="UP000541058">
    <property type="component" value="Unassembled WGS sequence"/>
</dbReference>
<reference evidence="1 2" key="1">
    <citation type="journal article" date="2020" name="Biotechnol. Biofuels">
        <title>New insights from the biogas microbiome by comprehensive genome-resolved metagenomics of nearly 1600 species originating from multiple anaerobic digesters.</title>
        <authorList>
            <person name="Campanaro S."/>
            <person name="Treu L."/>
            <person name="Rodriguez-R L.M."/>
            <person name="Kovalovszki A."/>
            <person name="Ziels R.M."/>
            <person name="Maus I."/>
            <person name="Zhu X."/>
            <person name="Kougias P.G."/>
            <person name="Basile A."/>
            <person name="Luo G."/>
            <person name="Schluter A."/>
            <person name="Konstantinidis K.T."/>
            <person name="Angelidaki I."/>
        </authorList>
    </citation>
    <scope>NUCLEOTIDE SEQUENCE [LARGE SCALE GENOMIC DNA]</scope>
    <source>
        <strain evidence="1">AS23ysBPME_34</strain>
    </source>
</reference>
<dbReference type="EMBL" id="JAAYSM010000405">
    <property type="protein sequence ID" value="NLJ19457.1"/>
    <property type="molecule type" value="Genomic_DNA"/>
</dbReference>
<comment type="caution">
    <text evidence="1">The sequence shown here is derived from an EMBL/GenBank/DDBJ whole genome shotgun (WGS) entry which is preliminary data.</text>
</comment>
<name>A0A7X8C5N6_9LACT</name>
<evidence type="ECO:0000313" key="1">
    <source>
        <dbReference type="EMBL" id="NLJ19457.1"/>
    </source>
</evidence>
<evidence type="ECO:0000313" key="2">
    <source>
        <dbReference type="Proteomes" id="UP000541058"/>
    </source>
</evidence>
<dbReference type="AlphaFoldDB" id="A0A7X8C5N6"/>
<dbReference type="RefSeq" id="WP_276650019.1">
    <property type="nucleotide sequence ID" value="NZ_JAAYSM010000405.1"/>
</dbReference>
<gene>
    <name evidence="1" type="ORF">GX355_11430</name>
</gene>